<dbReference type="InterPro" id="IPR027417">
    <property type="entry name" value="P-loop_NTPase"/>
</dbReference>
<dbReference type="AlphaFoldDB" id="A0AAU0F9Q0"/>
<dbReference type="SMART" id="SM00382">
    <property type="entry name" value="AAA"/>
    <property type="match status" value="1"/>
</dbReference>
<dbReference type="KEGG" id="bpor:BPO_2106"/>
<feature type="domain" description="ABC transporter" evidence="6">
    <location>
        <begin position="31"/>
        <end position="260"/>
    </location>
</feature>
<organism evidence="7 8">
    <name type="scientific">Bergeyella porcorum</name>
    <dbReference type="NCBI Taxonomy" id="1735111"/>
    <lineage>
        <taxon>Bacteria</taxon>
        <taxon>Pseudomonadati</taxon>
        <taxon>Bacteroidota</taxon>
        <taxon>Flavobacteriia</taxon>
        <taxon>Flavobacteriales</taxon>
        <taxon>Weeksellaceae</taxon>
        <taxon>Bergeyella</taxon>
    </lineage>
</organism>
<dbReference type="PANTHER" id="PTHR42711">
    <property type="entry name" value="ABC TRANSPORTER ATP-BINDING PROTEIN"/>
    <property type="match status" value="1"/>
</dbReference>
<accession>A0AAU0F9Q0</accession>
<name>A0AAU0F9Q0_9FLAO</name>
<dbReference type="GO" id="GO:0005524">
    <property type="term" value="F:ATP binding"/>
    <property type="evidence" value="ECO:0007669"/>
    <property type="project" value="UniProtKB-KW"/>
</dbReference>
<dbReference type="InterPro" id="IPR003439">
    <property type="entry name" value="ABC_transporter-like_ATP-bd"/>
</dbReference>
<dbReference type="Gene3D" id="3.40.50.300">
    <property type="entry name" value="P-loop containing nucleotide triphosphate hydrolases"/>
    <property type="match status" value="1"/>
</dbReference>
<evidence type="ECO:0000256" key="2">
    <source>
        <dbReference type="ARBA" id="ARBA00022448"/>
    </source>
</evidence>
<dbReference type="EMBL" id="CP136426">
    <property type="protein sequence ID" value="WOC52753.1"/>
    <property type="molecule type" value="Genomic_DNA"/>
</dbReference>
<dbReference type="InterPro" id="IPR017871">
    <property type="entry name" value="ABC_transporter-like_CS"/>
</dbReference>
<dbReference type="SUPFAM" id="SSF52540">
    <property type="entry name" value="P-loop containing nucleoside triphosphate hydrolases"/>
    <property type="match status" value="1"/>
</dbReference>
<reference evidence="7" key="1">
    <citation type="submission" date="2023-10" db="EMBL/GenBank/DDBJ databases">
        <title>Characterization and whole genome sequencing of a novel strain of Bergeyella porcorum QD2021 isolated from pig.</title>
        <authorList>
            <person name="Liu G."/>
            <person name="Chen C."/>
            <person name="Han X."/>
        </authorList>
    </citation>
    <scope>NUCLEOTIDE SEQUENCE</scope>
    <source>
        <strain evidence="7">QD2021</strain>
    </source>
</reference>
<comment type="similarity">
    <text evidence="1">Belongs to the ABC transporter superfamily.</text>
</comment>
<dbReference type="InterPro" id="IPR025302">
    <property type="entry name" value="DrrA1/2-like_C"/>
</dbReference>
<keyword evidence="5 7" id="KW-0067">ATP-binding</keyword>
<dbReference type="Pfam" id="PF00005">
    <property type="entry name" value="ABC_tran"/>
    <property type="match status" value="1"/>
</dbReference>
<dbReference type="GO" id="GO:0016887">
    <property type="term" value="F:ATP hydrolysis activity"/>
    <property type="evidence" value="ECO:0007669"/>
    <property type="project" value="InterPro"/>
</dbReference>
<dbReference type="Proteomes" id="UP001432059">
    <property type="component" value="Chromosome"/>
</dbReference>
<proteinExistence type="inferred from homology"/>
<keyword evidence="4" id="KW-0547">Nucleotide-binding</keyword>
<sequence length="332" mass="37806">MGFKTLILNPKTEPVNLKICNLDPKIVNKMLKAEHIQKTYNAGKKIALQDFSIEVPQGSIYGLLGPNGAGKTSFIRIINQITKPDAGEIFINGEKLSPHHIKTIGYMPEERGLYKNMTVGDQLLYFGELKGMSHNDALQQAKYWFEQLNIDQWWKKKISELSKGMAQKIQFVVTVLHRPKLLILDEPFSGFDPVNANLIKDQIIRLKNEGTTIILSTHRMESVEEMCDYVALINNAKKVLDGKVFEVREQFKKNIFSITLANTDMAMFENFKARKGISTFQHQNGLLSFEIQNDNDQKTLLQELLELGNIRTFDEKIPSMNEVFIKAVEGNA</sequence>
<keyword evidence="3" id="KW-0536">Nodulation</keyword>
<evidence type="ECO:0000256" key="4">
    <source>
        <dbReference type="ARBA" id="ARBA00022741"/>
    </source>
</evidence>
<evidence type="ECO:0000256" key="1">
    <source>
        <dbReference type="ARBA" id="ARBA00005417"/>
    </source>
</evidence>
<keyword evidence="2" id="KW-0813">Transport</keyword>
<dbReference type="InterPro" id="IPR050763">
    <property type="entry name" value="ABC_transporter_ATP-binding"/>
</dbReference>
<evidence type="ECO:0000259" key="6">
    <source>
        <dbReference type="PROSITE" id="PS50893"/>
    </source>
</evidence>
<evidence type="ECO:0000256" key="5">
    <source>
        <dbReference type="ARBA" id="ARBA00022840"/>
    </source>
</evidence>
<evidence type="ECO:0000313" key="8">
    <source>
        <dbReference type="Proteomes" id="UP001432059"/>
    </source>
</evidence>
<evidence type="ECO:0000313" key="7">
    <source>
        <dbReference type="EMBL" id="WOC52753.1"/>
    </source>
</evidence>
<keyword evidence="8" id="KW-1185">Reference proteome</keyword>
<dbReference type="PANTHER" id="PTHR42711:SF5">
    <property type="entry name" value="ABC TRANSPORTER ATP-BINDING PROTEIN NATA"/>
    <property type="match status" value="1"/>
</dbReference>
<protein>
    <submittedName>
        <fullName evidence="7">ABC transporter ATP-binding protein</fullName>
    </submittedName>
</protein>
<evidence type="ECO:0000256" key="3">
    <source>
        <dbReference type="ARBA" id="ARBA00022458"/>
    </source>
</evidence>
<gene>
    <name evidence="7" type="ORF">BPO_2106</name>
</gene>
<dbReference type="InterPro" id="IPR003593">
    <property type="entry name" value="AAA+_ATPase"/>
</dbReference>
<dbReference type="Pfam" id="PF13732">
    <property type="entry name" value="DrrA1-3_C"/>
    <property type="match status" value="1"/>
</dbReference>
<dbReference type="PROSITE" id="PS00211">
    <property type="entry name" value="ABC_TRANSPORTER_1"/>
    <property type="match status" value="1"/>
</dbReference>
<dbReference type="PROSITE" id="PS50893">
    <property type="entry name" value="ABC_TRANSPORTER_2"/>
    <property type="match status" value="1"/>
</dbReference>